<comment type="caution">
    <text evidence="2">The sequence shown here is derived from an EMBL/GenBank/DDBJ whole genome shotgun (WGS) entry which is preliminary data.</text>
</comment>
<keyword evidence="1" id="KW-0472">Membrane</keyword>
<evidence type="ECO:0000313" key="2">
    <source>
        <dbReference type="EMBL" id="MPM87333.1"/>
    </source>
</evidence>
<evidence type="ECO:0000256" key="1">
    <source>
        <dbReference type="SAM" id="Phobius"/>
    </source>
</evidence>
<dbReference type="AlphaFoldDB" id="A0A645DEQ8"/>
<feature type="transmembrane region" description="Helical" evidence="1">
    <location>
        <begin position="23"/>
        <end position="44"/>
    </location>
</feature>
<protein>
    <submittedName>
        <fullName evidence="2">Uncharacterized protein</fullName>
    </submittedName>
</protein>
<name>A0A645DEQ8_9ZZZZ</name>
<accession>A0A645DEQ8</accession>
<gene>
    <name evidence="2" type="ORF">SDC9_134429</name>
</gene>
<proteinExistence type="predicted"/>
<keyword evidence="1" id="KW-0812">Transmembrane</keyword>
<organism evidence="2">
    <name type="scientific">bioreactor metagenome</name>
    <dbReference type="NCBI Taxonomy" id="1076179"/>
    <lineage>
        <taxon>unclassified sequences</taxon>
        <taxon>metagenomes</taxon>
        <taxon>ecological metagenomes</taxon>
    </lineage>
</organism>
<keyword evidence="1" id="KW-1133">Transmembrane helix</keyword>
<reference evidence="2" key="1">
    <citation type="submission" date="2019-08" db="EMBL/GenBank/DDBJ databases">
        <authorList>
            <person name="Kucharzyk K."/>
            <person name="Murdoch R.W."/>
            <person name="Higgins S."/>
            <person name="Loffler F."/>
        </authorList>
    </citation>
    <scope>NUCLEOTIDE SEQUENCE</scope>
</reference>
<sequence>MSEGLTTAITEMTKSFTDAISGLQAPVLGILGAGVAIVVVFAVYKIGKKAFGKSIS</sequence>
<dbReference type="EMBL" id="VSSQ01035177">
    <property type="protein sequence ID" value="MPM87333.1"/>
    <property type="molecule type" value="Genomic_DNA"/>
</dbReference>